<proteinExistence type="predicted"/>
<dbReference type="STRING" id="1215089.BBI08_09755"/>
<evidence type="ECO:0008006" key="4">
    <source>
        <dbReference type="Google" id="ProtNLM"/>
    </source>
</evidence>
<dbReference type="EMBL" id="CP016537">
    <property type="protein sequence ID" value="ANU14126.1"/>
    <property type="molecule type" value="Genomic_DNA"/>
</dbReference>
<organism evidence="2 3">
    <name type="scientific">Planococcus halocryophilus</name>
    <dbReference type="NCBI Taxonomy" id="1215089"/>
    <lineage>
        <taxon>Bacteria</taxon>
        <taxon>Bacillati</taxon>
        <taxon>Bacillota</taxon>
        <taxon>Bacilli</taxon>
        <taxon>Bacillales</taxon>
        <taxon>Caryophanaceae</taxon>
        <taxon>Planococcus</taxon>
    </lineage>
</organism>
<feature type="compositionally biased region" description="Low complexity" evidence="1">
    <location>
        <begin position="159"/>
        <end position="175"/>
    </location>
</feature>
<dbReference type="AlphaFoldDB" id="A0A1C7DRH6"/>
<name>A0A1C7DRH6_9BACL</name>
<dbReference type="OrthoDB" id="9778998at2"/>
<evidence type="ECO:0000256" key="1">
    <source>
        <dbReference type="SAM" id="MobiDB-lite"/>
    </source>
</evidence>
<evidence type="ECO:0000313" key="3">
    <source>
        <dbReference type="Proteomes" id="UP000092687"/>
    </source>
</evidence>
<feature type="region of interest" description="Disordered" evidence="1">
    <location>
        <begin position="152"/>
        <end position="188"/>
    </location>
</feature>
<dbReference type="Proteomes" id="UP000092687">
    <property type="component" value="Chromosome"/>
</dbReference>
<dbReference type="KEGG" id="phc:BBI08_09755"/>
<evidence type="ECO:0000313" key="2">
    <source>
        <dbReference type="EMBL" id="ANU14126.1"/>
    </source>
</evidence>
<sequence length="722" mass="81169">MKKKKIWIIAIMAVAAIGLVFVVLNNKVSVSASPIALTEQGWKANFSSSLQQEAVEKGDVYITDAQNNHVETEMYIQNNGKTLEVVGITTGEYRLHIKRAALKNRFFKNLTDTEITFVVQEQLEKLSGEEQLRDYFGRLMEMYQNNQRYDGGMEETAESSDSSASQSDGAGAEGDYSTTNNQVEGVDEADLVKTDGSYIYSISESRVVISDVRNPQEMIIAAELPFTENMYPEQLFLTEDVLVVMGSRYSAYPNMTDRMPHGWTPQIGVTSVYLYDVSNPQSPQFIREFGTEGYLNGARLTNNILYFVTNVYPDYWIMEEQDEPELRPHQYDSKQGGELQPVPYDSISILPGTMEGSYSVITAMDLTAPETNEISTDGFLGGSEQLYMNEDHLYLTAPAYVPLDDEEMRDDRRMDIWFPQQANTEVFKFGLNGTAVEFIASAEITGSLLNQFSMDEYDGYFRAVTTEGIAWDLTSPSKNHLFILDKQMNQVGSVEDLAQGERIYSARFIKDKAYMVTFKETDPLFVIDVSTPSSPKVLGELKIPGFSNYLHPLDDDHLIGFGYDTKLVPVKNGEPRVVTGGMKISLFDVSDFENPLEKDTEIIGGPGTYSALQYDHKALFTHQEKNLFGFPASLYDETEKDYIGFEGEGALIYTITPDGISLAANLIEQTTDQYGDWNRAVQRILYIDEELYTVANGEIKSYGLETFEPAGTLEFDKSERSE</sequence>
<dbReference type="RefSeq" id="WP_065528237.1">
    <property type="nucleotide sequence ID" value="NZ_CP016537.2"/>
</dbReference>
<protein>
    <recommendedName>
        <fullName evidence="4">Copper amine oxidase-like N-terminal domain-containing protein</fullName>
    </recommendedName>
</protein>
<keyword evidence="3" id="KW-1185">Reference proteome</keyword>
<reference evidence="2" key="1">
    <citation type="submission" date="2016-10" db="EMBL/GenBank/DDBJ databases">
        <authorList>
            <person name="de Groot N.N."/>
        </authorList>
    </citation>
    <scope>NUCLEOTIDE SEQUENCE</scope>
    <source>
        <strain evidence="2">DSM 24743</strain>
    </source>
</reference>
<dbReference type="Pfam" id="PF09826">
    <property type="entry name" value="Beta_propel"/>
    <property type="match status" value="1"/>
</dbReference>
<accession>A0A1C7DRH6</accession>
<dbReference type="InterPro" id="IPR019198">
    <property type="entry name" value="Beta_propeller_containing"/>
</dbReference>
<gene>
    <name evidence="2" type="ORF">BBI08_09755</name>
</gene>